<reference evidence="2 3" key="1">
    <citation type="submission" date="2014-07" db="EMBL/GenBank/DDBJ databases">
        <title>Expanding our view of genomic diversity in Candidatus Accumulibacter clades.</title>
        <authorList>
            <person name="Skennerton C.T."/>
            <person name="Barr J.J."/>
            <person name="Slater F.R."/>
            <person name="Bond P.L."/>
            <person name="Tyson G.W."/>
        </authorList>
    </citation>
    <scope>NUCLEOTIDE SEQUENCE [LARGE SCALE GENOMIC DNA]</scope>
    <source>
        <strain evidence="3">SK-01</strain>
    </source>
</reference>
<evidence type="ECO:0000313" key="2">
    <source>
        <dbReference type="EMBL" id="KFB66164.1"/>
    </source>
</evidence>
<accession>A0A084XUM0</accession>
<comment type="caution">
    <text evidence="2">The sequence shown here is derived from an EMBL/GenBank/DDBJ whole genome shotgun (WGS) entry which is preliminary data.</text>
</comment>
<proteinExistence type="predicted"/>
<sequence>MEQQLLVSGAERILFMASAWTAAGDLIEEQHCWYYPDHALRQQIVDGWAQFERDLTAYSVPDPAEPAPLGKAPESLPALRIEVTGEVTASNLAEFKATALAAIRSVNRDLRTDQDFADAEKAVKWCGDVESRLKAAKDHALSQTASIDALFKAIDDISAEAKRVRLDLDKLVTRRKTEVKDEAVTRARRALDEHVAGLNAEIAPMRLPALPADFAGAIKGLRTVASIEDKLGSLLASAKIAADAQARGIRTNVATFQQQAAGLEFLFADLGHLVHKAADDFGAVLQARIATHKAAEEARERQRAEAEARAAEQRRQAEEAARKAAEEAAARAAIAQALPAAPAPAPAPVVALVPPAPAAADEPATLNLGTICERLGVTMTAAFVADTLCIKPARTAGAAKFYRQSDFERVCFALQRHIERVRLAQREGVAA</sequence>
<organism evidence="2 3">
    <name type="scientific">Candidatus Accumulibacter vicinus</name>
    <dbReference type="NCBI Taxonomy" id="2954382"/>
    <lineage>
        <taxon>Bacteria</taxon>
        <taxon>Pseudomonadati</taxon>
        <taxon>Pseudomonadota</taxon>
        <taxon>Betaproteobacteria</taxon>
        <taxon>Candidatus Accumulibacter</taxon>
    </lineage>
</organism>
<dbReference type="Proteomes" id="UP000019812">
    <property type="component" value="Unassembled WGS sequence"/>
</dbReference>
<evidence type="ECO:0000256" key="1">
    <source>
        <dbReference type="SAM" id="MobiDB-lite"/>
    </source>
</evidence>
<evidence type="ECO:0000313" key="3">
    <source>
        <dbReference type="Proteomes" id="UP000019812"/>
    </source>
</evidence>
<protein>
    <submittedName>
        <fullName evidence="2">Uncharacterized protein</fullName>
    </submittedName>
</protein>
<dbReference type="AlphaFoldDB" id="A0A084XUM0"/>
<dbReference type="STRING" id="1457154.CAPSK01_004533"/>
<name>A0A084XUM0_9PROT</name>
<dbReference type="EMBL" id="JDSS02000049">
    <property type="protein sequence ID" value="KFB66164.1"/>
    <property type="molecule type" value="Genomic_DNA"/>
</dbReference>
<feature type="region of interest" description="Disordered" evidence="1">
    <location>
        <begin position="296"/>
        <end position="316"/>
    </location>
</feature>
<gene>
    <name evidence="2" type="ORF">CAPSK01_004533</name>
</gene>